<protein>
    <submittedName>
        <fullName evidence="1">Uncharacterized protein</fullName>
    </submittedName>
</protein>
<evidence type="ECO:0000313" key="1">
    <source>
        <dbReference type="EMBL" id="GAA5510071.1"/>
    </source>
</evidence>
<organism evidence="1 2">
    <name type="scientific">Novipirellula caenicola</name>
    <dbReference type="NCBI Taxonomy" id="1536901"/>
    <lineage>
        <taxon>Bacteria</taxon>
        <taxon>Pseudomonadati</taxon>
        <taxon>Planctomycetota</taxon>
        <taxon>Planctomycetia</taxon>
        <taxon>Pirellulales</taxon>
        <taxon>Pirellulaceae</taxon>
        <taxon>Novipirellula</taxon>
    </lineage>
</organism>
<name>A0ABP9VZ08_9BACT</name>
<dbReference type="Proteomes" id="UP001416858">
    <property type="component" value="Unassembled WGS sequence"/>
</dbReference>
<evidence type="ECO:0000313" key="2">
    <source>
        <dbReference type="Proteomes" id="UP001416858"/>
    </source>
</evidence>
<reference evidence="1 2" key="1">
    <citation type="submission" date="2024-02" db="EMBL/GenBank/DDBJ databases">
        <title>Rhodopirellula caenicola NBRC 110016.</title>
        <authorList>
            <person name="Ichikawa N."/>
            <person name="Katano-Makiyama Y."/>
            <person name="Hidaka K."/>
        </authorList>
    </citation>
    <scope>NUCLEOTIDE SEQUENCE [LARGE SCALE GENOMIC DNA]</scope>
    <source>
        <strain evidence="1 2">NBRC 110016</strain>
    </source>
</reference>
<proteinExistence type="predicted"/>
<sequence>MQPEVGQEDREGQENLKPRMLIIFATVTRVNRFIQSDQSQRDDRL</sequence>
<keyword evidence="2" id="KW-1185">Reference proteome</keyword>
<comment type="caution">
    <text evidence="1">The sequence shown here is derived from an EMBL/GenBank/DDBJ whole genome shotgun (WGS) entry which is preliminary data.</text>
</comment>
<accession>A0ABP9VZ08</accession>
<gene>
    <name evidence="1" type="ORF">Rcae01_05577</name>
</gene>
<dbReference type="EMBL" id="BAABRO010000018">
    <property type="protein sequence ID" value="GAA5510071.1"/>
    <property type="molecule type" value="Genomic_DNA"/>
</dbReference>